<organism evidence="1 2">
    <name type="scientific">Echinococcus multilocularis</name>
    <name type="common">Fox tapeworm</name>
    <dbReference type="NCBI Taxonomy" id="6211"/>
    <lineage>
        <taxon>Eukaryota</taxon>
        <taxon>Metazoa</taxon>
        <taxon>Spiralia</taxon>
        <taxon>Lophotrochozoa</taxon>
        <taxon>Platyhelminthes</taxon>
        <taxon>Cestoda</taxon>
        <taxon>Eucestoda</taxon>
        <taxon>Cyclophyllidea</taxon>
        <taxon>Taeniidae</taxon>
        <taxon>Echinococcus</taxon>
    </lineage>
</organism>
<sequence length="118" mass="13576">MWVSRLHTKFKCKWHVGNSGLLLHPVQEFLANSPPIWLSSVHHRYIFCIIWNHSGIWLGYENWVSQTRDAVNERTVISKVVTFVNTRWVARLIADLPANRADQGAKRGTSHVCELVDG</sequence>
<accession>A0A0S4MM72</accession>
<dbReference type="Proteomes" id="UP000017246">
    <property type="component" value="Unassembled WGS sequence"/>
</dbReference>
<reference evidence="1" key="1">
    <citation type="journal article" date="2013" name="Nature">
        <title>The genomes of four tapeworm species reveal adaptations to parasitism.</title>
        <authorList>
            <person name="Tsai I.J."/>
            <person name="Zarowiecki M."/>
            <person name="Holroyd N."/>
            <person name="Garciarrubio A."/>
            <person name="Sanchez-Flores A."/>
            <person name="Brooks K.L."/>
            <person name="Tracey A."/>
            <person name="Bobes R.J."/>
            <person name="Fragoso G."/>
            <person name="Sciutto E."/>
            <person name="Aslett M."/>
            <person name="Beasley H."/>
            <person name="Bennett H.M."/>
            <person name="Cai J."/>
            <person name="Camicia F."/>
            <person name="Clark R."/>
            <person name="Cucher M."/>
            <person name="De Silva N."/>
            <person name="Day T.A."/>
            <person name="Deplazes P."/>
            <person name="Estrada K."/>
            <person name="Fernandez C."/>
            <person name="Holland P.W."/>
            <person name="Hou J."/>
            <person name="Hu S."/>
            <person name="Huckvale T."/>
            <person name="Hung S.S."/>
            <person name="Kamenetzky L."/>
            <person name="Keane J.A."/>
            <person name="Kiss F."/>
            <person name="Koziol U."/>
            <person name="Lambert O."/>
            <person name="Liu K."/>
            <person name="Luo X."/>
            <person name="Luo Y."/>
            <person name="Macchiaroli N."/>
            <person name="Nichol S."/>
            <person name="Paps J."/>
            <person name="Parkinson J."/>
            <person name="Pouchkina-Stantcheva N."/>
            <person name="Riddiford N."/>
            <person name="Rosenzvit M."/>
            <person name="Salinas G."/>
            <person name="Wasmuth J.D."/>
            <person name="Zamanian M."/>
            <person name="Zheng Y."/>
            <person name="Cai X."/>
            <person name="Soberon X."/>
            <person name="Olson P.D."/>
            <person name="Laclette J.P."/>
            <person name="Brehm K."/>
            <person name="Berriman M."/>
            <person name="Garciarrubio A."/>
            <person name="Bobes R.J."/>
            <person name="Fragoso G."/>
            <person name="Sanchez-Flores A."/>
            <person name="Estrada K."/>
            <person name="Cevallos M.A."/>
            <person name="Morett E."/>
            <person name="Gonzalez V."/>
            <person name="Portillo T."/>
            <person name="Ochoa-Leyva A."/>
            <person name="Jose M.V."/>
            <person name="Sciutto E."/>
            <person name="Landa A."/>
            <person name="Jimenez L."/>
            <person name="Valdes V."/>
            <person name="Carrero J.C."/>
            <person name="Larralde C."/>
            <person name="Morales-Montor J."/>
            <person name="Limon-Lason J."/>
            <person name="Soberon X."/>
            <person name="Laclette J.P."/>
        </authorList>
    </citation>
    <scope>NUCLEOTIDE SEQUENCE [LARGE SCALE GENOMIC DNA]</scope>
</reference>
<name>A0A0S4MM72_ECHMU</name>
<evidence type="ECO:0000313" key="2">
    <source>
        <dbReference type="Proteomes" id="UP000017246"/>
    </source>
</evidence>
<keyword evidence="2" id="KW-1185">Reference proteome</keyword>
<evidence type="ECO:0000313" key="1">
    <source>
        <dbReference type="EMBL" id="CUT99851.1"/>
    </source>
</evidence>
<dbReference type="AlphaFoldDB" id="A0A0S4MM72"/>
<reference evidence="1" key="2">
    <citation type="submission" date="2015-11" db="EMBL/GenBank/DDBJ databases">
        <authorList>
            <person name="Zhang Y."/>
            <person name="Guo Z."/>
        </authorList>
    </citation>
    <scope>NUCLEOTIDE SEQUENCE</scope>
</reference>
<proteinExistence type="predicted"/>
<dbReference type="EMBL" id="LN902849">
    <property type="protein sequence ID" value="CUT99851.1"/>
    <property type="molecule type" value="Genomic_DNA"/>
</dbReference>
<protein>
    <submittedName>
        <fullName evidence="1">Ankyrin 2,3</fullName>
    </submittedName>
</protein>